<keyword evidence="6" id="KW-0832">Ubl conjugation</keyword>
<dbReference type="EMBL" id="JAFIRN010000008">
    <property type="protein sequence ID" value="KAG5844329.1"/>
    <property type="molecule type" value="Genomic_DNA"/>
</dbReference>
<feature type="region of interest" description="Disordered" evidence="15">
    <location>
        <begin position="721"/>
        <end position="1181"/>
    </location>
</feature>
<evidence type="ECO:0000256" key="11">
    <source>
        <dbReference type="ARBA" id="ARBA00063659"/>
    </source>
</evidence>
<feature type="compositionally biased region" description="Acidic residues" evidence="15">
    <location>
        <begin position="1457"/>
        <end position="1470"/>
    </location>
</feature>
<comment type="subunit">
    <text evidence="11">Associates with the phosphorylated CTD domain of POLR2A /RNA polymerase II.</text>
</comment>
<dbReference type="GO" id="GO:0003729">
    <property type="term" value="F:mRNA binding"/>
    <property type="evidence" value="ECO:0007669"/>
    <property type="project" value="InterPro"/>
</dbReference>
<dbReference type="FunFam" id="1.25.40.90:FF:000015">
    <property type="entry name" value="Pre-mRNA cleavage complex 2 protein Pcf11"/>
    <property type="match status" value="1"/>
</dbReference>
<evidence type="ECO:0000256" key="4">
    <source>
        <dbReference type="ARBA" id="ARBA00022553"/>
    </source>
</evidence>
<feature type="region of interest" description="Disordered" evidence="15">
    <location>
        <begin position="1670"/>
        <end position="1699"/>
    </location>
</feature>
<keyword evidence="7" id="KW-0007">Acetylation</keyword>
<dbReference type="Gene3D" id="1.25.40.90">
    <property type="match status" value="1"/>
</dbReference>
<proteinExistence type="predicted"/>
<evidence type="ECO:0000256" key="6">
    <source>
        <dbReference type="ARBA" id="ARBA00022843"/>
    </source>
</evidence>
<dbReference type="InterPro" id="IPR048832">
    <property type="entry name" value="PCF11_charged"/>
</dbReference>
<dbReference type="Pfam" id="PF20845">
    <property type="entry name" value="Pcf11_helical"/>
    <property type="match status" value="1"/>
</dbReference>
<keyword evidence="8 14" id="KW-0175">Coiled coil</keyword>
<dbReference type="SUPFAM" id="SSF48464">
    <property type="entry name" value="ENTH/VHS domain"/>
    <property type="match status" value="1"/>
</dbReference>
<dbReference type="GO" id="GO:0035091">
    <property type="term" value="F:phosphatidylinositol binding"/>
    <property type="evidence" value="ECO:0007669"/>
    <property type="project" value="InterPro"/>
</dbReference>
<feature type="region of interest" description="Disordered" evidence="15">
    <location>
        <begin position="1435"/>
        <end position="1473"/>
    </location>
</feature>
<dbReference type="InterPro" id="IPR002014">
    <property type="entry name" value="VHS_dom"/>
</dbReference>
<dbReference type="PANTHER" id="PTHR15921">
    <property type="entry name" value="PRE-MRNA CLEAVAGE COMPLEX II"/>
    <property type="match status" value="1"/>
</dbReference>
<feature type="compositionally biased region" description="Polar residues" evidence="15">
    <location>
        <begin position="1062"/>
        <end position="1076"/>
    </location>
</feature>
<evidence type="ECO:0000256" key="3">
    <source>
        <dbReference type="ARBA" id="ARBA00022499"/>
    </source>
</evidence>
<dbReference type="PROSITE" id="PS51391">
    <property type="entry name" value="CID"/>
    <property type="match status" value="1"/>
</dbReference>
<evidence type="ECO:0000259" key="16">
    <source>
        <dbReference type="PROSITE" id="PS50179"/>
    </source>
</evidence>
<feature type="compositionally biased region" description="Basic and acidic residues" evidence="15">
    <location>
        <begin position="486"/>
        <end position="562"/>
    </location>
</feature>
<feature type="compositionally biased region" description="Basic and acidic residues" evidence="15">
    <location>
        <begin position="733"/>
        <end position="743"/>
    </location>
</feature>
<feature type="region of interest" description="Disordered" evidence="15">
    <location>
        <begin position="641"/>
        <end position="682"/>
    </location>
</feature>
<feature type="compositionally biased region" description="Basic and acidic residues" evidence="15">
    <location>
        <begin position="350"/>
        <end position="366"/>
    </location>
</feature>
<evidence type="ECO:0000313" key="19">
    <source>
        <dbReference type="Proteomes" id="UP001044222"/>
    </source>
</evidence>
<feature type="compositionally biased region" description="Basic residues" evidence="15">
    <location>
        <begin position="436"/>
        <end position="445"/>
    </location>
</feature>
<dbReference type="Pfam" id="PF04818">
    <property type="entry name" value="CID"/>
    <property type="match status" value="1"/>
</dbReference>
<feature type="compositionally biased region" description="Basic and acidic residues" evidence="15">
    <location>
        <begin position="420"/>
        <end position="432"/>
    </location>
</feature>
<gene>
    <name evidence="18" type="ORF">ANANG_G00161350</name>
</gene>
<sequence>MSDDAAREDACREYLSSLEDLTFNSKPHINMLTILAEENLHFAKDIVAIIEAQIAKAPPAEKLPVLYLVDSIVKNVGGEYLDVFAKNLVSSFICVFEKVDENTRKSLFKLRSTWDEIFQLKKLYALDVKVNSVDPAWPIKPLPPNVNASIHVNPKFLKQTEEVTAPRAKTPQPLSHPVVSEKNLTQEQVIRQQLLAKQKQLLELQQKKIELELEQTKAQLAANQLVSTTNPSVIPANQPSIGVKVSPLTTTQPIKPYLPPPSDTKVPTRDPRLIRGSQATGFVKEQVPNKKDSRGFGTAAHPSDKKANVSTDKQNKLEKTKIPKKEFLSEEKPKSKSPSPSTKGVQGKNKTPELENVKATEVNKRDPRLRKHLHDKTDVKEEDVKEKKRGSDKKERDDSTKALEHRSLGTRSKLANGSVNKHEPLEKLDSKPTKGNARKRSRSRSRSPVLHSPKRKDRRSPKRRTRSISSSPPKFGKGRQAVGKHAHTEDFPQHGNAREERSTPKKSTSEPRRTKRSLEERPVEARESHSPRLPLETKENAKRWRSGWEENKRLKQPEESLPHGKSGQRHKASWSSSPRVTTPRTPKQHRLSVDANLQIPEVLNSASKHDLLKKASKRLADGEISHDDFLGVAHQIKQLFQYQEEKQRSDSWEGSEDGQPVSKKKPLLATPPSQQGNLSDAEITYYEHKAKLRRTQVQRQGNDVWDADDSFSSEEAVVREIEFPKGHPGTRTGDSHFRKHDEGTEGPVCTSPIKSNRPEGPKRSQENKVMFEEHATLDVNKDLPSNKRGVLRLKGQPGQDYRKRGDPREYSDERLKVKMEGGRDNHSPYSERLQLQRPPHEETDQGKSSLESQKRYGGVNEAIKLEDSANQPCSRHDELRKNDRPSNSGLLYKNSPSPVNFESLAGKSPVRGFDSSSCLDVDSHPMTVREPSPSQRFDIPSSCEHPITGSEGDVPLSVEVPPRHDIPSGPGRSGQPSQMLCEASGQTPPHSSEGPLSQSGLSRYDGGKHPQRFDGPQGPKPMIFDGPSHMGQPRMDGPSRSHVPGRFDVNPGPGRFDGPSGPHNTSRFDGQHTPGQSRFDGPQGPGRFNGPHLHKGPERFDGPSRYDSPSMQPGPTRFSEPQGLGRFDGSHIQQGTSRFDGPAGQQPPGRFDSQGPIRFDGSQMQPNRFEGPLRYDNPQMPQGLARFETPVRFGGPQVQGPVRYDGPQPGPVRFDASINQPGTMRFENSQGQLGPMRFDGQGMSRFDCPPGQQPPPRFCGPQSLQNQMRPQGPPMFETPQGPGPLTNPVSQQPANFNMPNHRFSEPLNMFSSAPQPFQGQQNMSQGANFSVSAVPGPSAFSNTYVRPVESFYNPGAPVVSVGSLNPSLPVGNVPQPINMLSGLGKTQLSAPYSQGQPFIPTQNTVPFNQAGPQESHFGQVDVNDLLSKLISTGIIKPPQTDTAPNESTAPTPVQPPAEEEEEEEQEDDHDIPDLTGFVIEDMKQRYESVITKLYTGIQCYSCGMRFTASQTDVYADHLDWHYRQNRSEKDISKKVTHRRWYYSLTDWIEFEEIADLEERAKSQFFEKVHEEVVQKTQEAAKEKEFQSVKAAPAVVAESCEICQEQFEMYWEEEEEEWHLKNAIRVEGKTYHPSCYEDYKNTSSFVDCTPSPSKAPVENPLNLFIKQENDDQSTCSSIKQETDTQSGSAEENIEDKVQVHSEAEKQVSAIIF</sequence>
<keyword evidence="9" id="KW-0539">Nucleus</keyword>
<dbReference type="InterPro" id="IPR021605">
    <property type="entry name" value="Pcf11_Clp1-ID"/>
</dbReference>
<dbReference type="Pfam" id="PF20827">
    <property type="entry name" value="PCF11_charged"/>
    <property type="match status" value="1"/>
</dbReference>
<feature type="compositionally biased region" description="Basic residues" evidence="15">
    <location>
        <begin position="452"/>
        <end position="466"/>
    </location>
</feature>
<dbReference type="InterPro" id="IPR006569">
    <property type="entry name" value="CID_dom"/>
</dbReference>
<dbReference type="GO" id="GO:0000993">
    <property type="term" value="F:RNA polymerase II complex binding"/>
    <property type="evidence" value="ECO:0007669"/>
    <property type="project" value="InterPro"/>
</dbReference>
<evidence type="ECO:0000256" key="1">
    <source>
        <dbReference type="ARBA" id="ARBA00004123"/>
    </source>
</evidence>
<evidence type="ECO:0000256" key="14">
    <source>
        <dbReference type="SAM" id="Coils"/>
    </source>
</evidence>
<evidence type="ECO:0000256" key="9">
    <source>
        <dbReference type="ARBA" id="ARBA00023242"/>
    </source>
</evidence>
<evidence type="ECO:0000256" key="8">
    <source>
        <dbReference type="ARBA" id="ARBA00023054"/>
    </source>
</evidence>
<evidence type="ECO:0000313" key="18">
    <source>
        <dbReference type="EMBL" id="KAG5844329.1"/>
    </source>
</evidence>
<dbReference type="GO" id="GO:0005737">
    <property type="term" value="C:cytoplasm"/>
    <property type="evidence" value="ECO:0007669"/>
    <property type="project" value="TreeGrafter"/>
</dbReference>
<dbReference type="InterPro" id="IPR048830">
    <property type="entry name" value="PCF11_helical"/>
</dbReference>
<dbReference type="GO" id="GO:0006369">
    <property type="term" value="P:termination of RNA polymerase II transcription"/>
    <property type="evidence" value="ECO:0007669"/>
    <property type="project" value="InterPro"/>
</dbReference>
<feature type="region of interest" description="Disordered" evidence="15">
    <location>
        <begin position="251"/>
        <end position="596"/>
    </location>
</feature>
<dbReference type="InterPro" id="IPR047415">
    <property type="entry name" value="Pcf11_CID"/>
</dbReference>
<dbReference type="Proteomes" id="UP001044222">
    <property type="component" value="Chromosome 8"/>
</dbReference>
<feature type="compositionally biased region" description="Polar residues" evidence="15">
    <location>
        <begin position="1671"/>
        <end position="1688"/>
    </location>
</feature>
<dbReference type="Pfam" id="PF11526">
    <property type="entry name" value="Pfc11_Clp1_ID"/>
    <property type="match status" value="1"/>
</dbReference>
<evidence type="ECO:0000256" key="7">
    <source>
        <dbReference type="ARBA" id="ARBA00022990"/>
    </source>
</evidence>
<feature type="compositionally biased region" description="Polar residues" evidence="15">
    <location>
        <begin position="885"/>
        <end position="900"/>
    </location>
</feature>
<dbReference type="GO" id="GO:0043130">
    <property type="term" value="F:ubiquitin binding"/>
    <property type="evidence" value="ECO:0007669"/>
    <property type="project" value="InterPro"/>
</dbReference>
<dbReference type="InterPro" id="IPR054127">
    <property type="entry name" value="Pcf11_C"/>
</dbReference>
<evidence type="ECO:0000256" key="12">
    <source>
        <dbReference type="ARBA" id="ARBA00068814"/>
    </source>
</evidence>
<feature type="compositionally biased region" description="Polar residues" evidence="15">
    <location>
        <begin position="1439"/>
        <end position="1451"/>
    </location>
</feature>
<organism evidence="18 19">
    <name type="scientific">Anguilla anguilla</name>
    <name type="common">European freshwater eel</name>
    <name type="synonym">Muraena anguilla</name>
    <dbReference type="NCBI Taxonomy" id="7936"/>
    <lineage>
        <taxon>Eukaryota</taxon>
        <taxon>Metazoa</taxon>
        <taxon>Chordata</taxon>
        <taxon>Craniata</taxon>
        <taxon>Vertebrata</taxon>
        <taxon>Euteleostomi</taxon>
        <taxon>Actinopterygii</taxon>
        <taxon>Neopterygii</taxon>
        <taxon>Teleostei</taxon>
        <taxon>Anguilliformes</taxon>
        <taxon>Anguillidae</taxon>
        <taxon>Anguilla</taxon>
    </lineage>
</organism>
<keyword evidence="2" id="KW-0488">Methylation</keyword>
<keyword evidence="4" id="KW-0597">Phosphoprotein</keyword>
<comment type="subcellular location">
    <subcellularLocation>
        <location evidence="1">Nucleus</location>
    </subcellularLocation>
</comment>
<keyword evidence="19" id="KW-1185">Reference proteome</keyword>
<feature type="compositionally biased region" description="Basic and acidic residues" evidence="15">
    <location>
        <begin position="392"/>
        <end position="407"/>
    </location>
</feature>
<accession>A0A9D3M9E9</accession>
<evidence type="ECO:0000256" key="13">
    <source>
        <dbReference type="ARBA" id="ARBA00083113"/>
    </source>
</evidence>
<evidence type="ECO:0000256" key="2">
    <source>
        <dbReference type="ARBA" id="ARBA00022481"/>
    </source>
</evidence>
<dbReference type="PANTHER" id="PTHR15921:SF3">
    <property type="entry name" value="PRE-MRNA CLEAVAGE COMPLEX 2 PROTEIN PCF11"/>
    <property type="match status" value="1"/>
</dbReference>
<dbReference type="SMART" id="SM00582">
    <property type="entry name" value="RPR"/>
    <property type="match status" value="1"/>
</dbReference>
<reference evidence="18" key="1">
    <citation type="submission" date="2021-01" db="EMBL/GenBank/DDBJ databases">
        <title>A chromosome-scale assembly of European eel, Anguilla anguilla.</title>
        <authorList>
            <person name="Henkel C."/>
            <person name="Jong-Raadsen S.A."/>
            <person name="Dufour S."/>
            <person name="Weltzien F.-A."/>
            <person name="Palstra A.P."/>
            <person name="Pelster B."/>
            <person name="Spaink H.P."/>
            <person name="Van Den Thillart G.E."/>
            <person name="Jansen H."/>
            <person name="Zahm M."/>
            <person name="Klopp C."/>
            <person name="Cedric C."/>
            <person name="Louis A."/>
            <person name="Berthelot C."/>
            <person name="Parey E."/>
            <person name="Roest Crollius H."/>
            <person name="Montfort J."/>
            <person name="Robinson-Rechavi M."/>
            <person name="Bucao C."/>
            <person name="Bouchez O."/>
            <person name="Gislard M."/>
            <person name="Lluch J."/>
            <person name="Milhes M."/>
            <person name="Lampietro C."/>
            <person name="Lopez Roques C."/>
            <person name="Donnadieu C."/>
            <person name="Braasch I."/>
            <person name="Desvignes T."/>
            <person name="Postlethwait J."/>
            <person name="Bobe J."/>
            <person name="Guiguen Y."/>
            <person name="Dirks R."/>
        </authorList>
    </citation>
    <scope>NUCLEOTIDE SEQUENCE</scope>
    <source>
        <strain evidence="18">Tag_6206</strain>
        <tissue evidence="18">Liver</tissue>
    </source>
</reference>
<keyword evidence="3" id="KW-1017">Isopeptide bond</keyword>
<feature type="compositionally biased region" description="Basic and acidic residues" evidence="15">
    <location>
        <begin position="800"/>
        <end position="826"/>
    </location>
</feature>
<feature type="compositionally biased region" description="Polar residues" evidence="15">
    <location>
        <begin position="974"/>
        <end position="1001"/>
    </location>
</feature>
<feature type="compositionally biased region" description="Basic and acidic residues" evidence="15">
    <location>
        <begin position="756"/>
        <end position="785"/>
    </location>
</feature>
<feature type="compositionally biased region" description="Polar residues" evidence="15">
    <location>
        <begin position="409"/>
        <end position="419"/>
    </location>
</feature>
<evidence type="ECO:0000259" key="17">
    <source>
        <dbReference type="PROSITE" id="PS51391"/>
    </source>
</evidence>
<evidence type="ECO:0000256" key="10">
    <source>
        <dbReference type="ARBA" id="ARBA00057101"/>
    </source>
</evidence>
<dbReference type="Pfam" id="PF21936">
    <property type="entry name" value="Pcf11_C"/>
    <property type="match status" value="1"/>
</dbReference>
<feature type="compositionally biased region" description="Basic and acidic residues" evidence="15">
    <location>
        <begin position="874"/>
        <end position="884"/>
    </location>
</feature>
<evidence type="ECO:0000256" key="5">
    <source>
        <dbReference type="ARBA" id="ARBA00022664"/>
    </source>
</evidence>
<feature type="compositionally biased region" description="Basic and acidic residues" evidence="15">
    <location>
        <begin position="302"/>
        <end position="334"/>
    </location>
</feature>
<name>A0A9D3M9E9_ANGAN</name>
<feature type="compositionally biased region" description="Polar residues" evidence="15">
    <location>
        <begin position="573"/>
        <end position="585"/>
    </location>
</feature>
<comment type="function">
    <text evidence="10">Component of pre-mRNA cleavage complex II, which promotes transcription termination by RNA polymerase II.</text>
</comment>
<comment type="caution">
    <text evidence="18">The sequence shown here is derived from an EMBL/GenBank/DDBJ whole genome shotgun (WGS) entry which is preliminary data.</text>
</comment>
<feature type="domain" description="CID" evidence="17">
    <location>
        <begin position="6"/>
        <end position="134"/>
    </location>
</feature>
<dbReference type="CDD" id="cd16982">
    <property type="entry name" value="CID_Pcf11"/>
    <property type="match status" value="1"/>
</dbReference>
<keyword evidence="5" id="KW-0507">mRNA processing</keyword>
<dbReference type="InterPro" id="IPR045154">
    <property type="entry name" value="PCF11-like"/>
</dbReference>
<dbReference type="PROSITE" id="PS50179">
    <property type="entry name" value="VHS"/>
    <property type="match status" value="1"/>
</dbReference>
<feature type="coiled-coil region" evidence="14">
    <location>
        <begin position="194"/>
        <end position="221"/>
    </location>
</feature>
<protein>
    <recommendedName>
        <fullName evidence="12">Pre-mRNA cleavage complex 2 protein Pcf11</fullName>
    </recommendedName>
    <alternativeName>
        <fullName evidence="13">Pre-mRNA cleavage complex II protein Pcf11</fullName>
    </alternativeName>
</protein>
<feature type="domain" description="VHS" evidence="16">
    <location>
        <begin position="43"/>
        <end position="118"/>
    </location>
</feature>
<feature type="compositionally biased region" description="Basic and acidic residues" evidence="15">
    <location>
        <begin position="375"/>
        <end position="386"/>
    </location>
</feature>
<dbReference type="InterPro" id="IPR008942">
    <property type="entry name" value="ENTH_VHS"/>
</dbReference>
<feature type="compositionally biased region" description="Basic and acidic residues" evidence="15">
    <location>
        <begin position="1095"/>
        <end position="1104"/>
    </location>
</feature>
<dbReference type="GO" id="GO:0031124">
    <property type="term" value="P:mRNA 3'-end processing"/>
    <property type="evidence" value="ECO:0007669"/>
    <property type="project" value="InterPro"/>
</dbReference>
<evidence type="ECO:0000256" key="15">
    <source>
        <dbReference type="SAM" id="MobiDB-lite"/>
    </source>
</evidence>
<dbReference type="GO" id="GO:0005849">
    <property type="term" value="C:mRNA cleavage factor complex"/>
    <property type="evidence" value="ECO:0007669"/>
    <property type="project" value="InterPro"/>
</dbReference>